<comment type="caution">
    <text evidence="3">The sequence shown here is derived from an EMBL/GenBank/DDBJ whole genome shotgun (WGS) entry which is preliminary data.</text>
</comment>
<feature type="transmembrane region" description="Helical" evidence="1">
    <location>
        <begin position="7"/>
        <end position="28"/>
    </location>
</feature>
<dbReference type="EMBL" id="BART01007399">
    <property type="protein sequence ID" value="GAG57301.1"/>
    <property type="molecule type" value="Genomic_DNA"/>
</dbReference>
<dbReference type="InterPro" id="IPR052701">
    <property type="entry name" value="GAG_Ulvan_Degrading_Sulfatases"/>
</dbReference>
<dbReference type="InterPro" id="IPR000917">
    <property type="entry name" value="Sulfatase_N"/>
</dbReference>
<evidence type="ECO:0000259" key="2">
    <source>
        <dbReference type="Pfam" id="PF00884"/>
    </source>
</evidence>
<dbReference type="Pfam" id="PF00884">
    <property type="entry name" value="Sulfatase"/>
    <property type="match status" value="1"/>
</dbReference>
<evidence type="ECO:0000256" key="1">
    <source>
        <dbReference type="SAM" id="Phobius"/>
    </source>
</evidence>
<evidence type="ECO:0000313" key="3">
    <source>
        <dbReference type="EMBL" id="GAG57301.1"/>
    </source>
</evidence>
<feature type="non-terminal residue" evidence="3">
    <location>
        <position position="465"/>
    </location>
</feature>
<organism evidence="3">
    <name type="scientific">marine sediment metagenome</name>
    <dbReference type="NCBI Taxonomy" id="412755"/>
    <lineage>
        <taxon>unclassified sequences</taxon>
        <taxon>metagenomes</taxon>
        <taxon>ecological metagenomes</taxon>
    </lineage>
</organism>
<dbReference type="InterPro" id="IPR017850">
    <property type="entry name" value="Alkaline_phosphatase_core_sf"/>
</dbReference>
<keyword evidence="1" id="KW-0812">Transmembrane</keyword>
<dbReference type="AlphaFoldDB" id="X1AAY9"/>
<keyword evidence="1" id="KW-0472">Membrane</keyword>
<feature type="domain" description="Sulfatase N-terminal" evidence="2">
    <location>
        <begin position="121"/>
        <end position="420"/>
    </location>
</feature>
<gene>
    <name evidence="3" type="ORF">S01H4_16838</name>
</gene>
<protein>
    <recommendedName>
        <fullName evidence="2">Sulfatase N-terminal domain-containing protein</fullName>
    </recommendedName>
</protein>
<feature type="non-terminal residue" evidence="3">
    <location>
        <position position="1"/>
    </location>
</feature>
<dbReference type="Gene3D" id="3.40.720.10">
    <property type="entry name" value="Alkaline Phosphatase, subunit A"/>
    <property type="match status" value="1"/>
</dbReference>
<name>X1AAY9_9ZZZZ</name>
<dbReference type="SUPFAM" id="SSF53649">
    <property type="entry name" value="Alkaline phosphatase-like"/>
    <property type="match status" value="1"/>
</dbReference>
<feature type="transmembrane region" description="Helical" evidence="1">
    <location>
        <begin position="34"/>
        <end position="55"/>
    </location>
</feature>
<dbReference type="PANTHER" id="PTHR43751:SF3">
    <property type="entry name" value="SULFATASE N-TERMINAL DOMAIN-CONTAINING PROTEIN"/>
    <property type="match status" value="1"/>
</dbReference>
<dbReference type="PANTHER" id="PTHR43751">
    <property type="entry name" value="SULFATASE"/>
    <property type="match status" value="1"/>
</dbReference>
<reference evidence="3" key="1">
    <citation type="journal article" date="2014" name="Front. Microbiol.">
        <title>High frequency of phylogenetically diverse reductive dehalogenase-homologous genes in deep subseafloor sedimentary metagenomes.</title>
        <authorList>
            <person name="Kawai M."/>
            <person name="Futagami T."/>
            <person name="Toyoda A."/>
            <person name="Takaki Y."/>
            <person name="Nishi S."/>
            <person name="Hori S."/>
            <person name="Arai W."/>
            <person name="Tsubouchi T."/>
            <person name="Morono Y."/>
            <person name="Uchiyama I."/>
            <person name="Ito T."/>
            <person name="Fujiyama A."/>
            <person name="Inagaki F."/>
            <person name="Takami H."/>
        </authorList>
    </citation>
    <scope>NUCLEOTIDE SEQUENCE</scope>
    <source>
        <strain evidence="3">Expedition CK06-06</strain>
    </source>
</reference>
<proteinExistence type="predicted"/>
<keyword evidence="1" id="KW-1133">Transmembrane helix</keyword>
<accession>X1AAY9</accession>
<sequence>FYDITSHAVIVWAAGLTLSGICLAYILFPPRDKLWPVQSAVLAVLAAGGLLALYANAARSEVRLLVYEYSSISRSNLQVIEEFLDLGHSWENEAQATEPPRVKMEQPVENPAFQAVGGNRPLIVFVVIDACRPDHMGIYGYERMTTPNLKRYEHLFVRFNNAVSQATATSCSMRHFFTGHYSSRFMLKTRGIGPFFINNLIDAGYDKLHLNIIGSDYNGISALAFLRDMPPELLARVRYYCADEQNEKEAIDSFTEERLKNTPFASEPEIQLVSGTDQNDCKKVRSLLQYLDSLALPGGTIPASGLFAYVHMTASHFPWRKREAGTWYGKTETDLYDHNISFCDSASGELLDGLRERGLLDDAILIFTADHGTGLNEHGRYGGFNPYIEQINVPLLIHIPGIPAREEPELVALFDIAPTLVVPFFPEYADNFDGISLWPLLTEHRTQPDRVIFGLNSFADSYFLI</sequence>